<evidence type="ECO:0000259" key="1">
    <source>
        <dbReference type="PROSITE" id="PS50837"/>
    </source>
</evidence>
<reference evidence="2" key="1">
    <citation type="journal article" date="2021" name="Sci. Adv.">
        <title>The American lobster genome reveals insights on longevity, neural, and immune adaptations.</title>
        <authorList>
            <person name="Polinski J.M."/>
            <person name="Zimin A.V."/>
            <person name="Clark K.F."/>
            <person name="Kohn A.B."/>
            <person name="Sadowski N."/>
            <person name="Timp W."/>
            <person name="Ptitsyn A."/>
            <person name="Khanna P."/>
            <person name="Romanova D.Y."/>
            <person name="Williams P."/>
            <person name="Greenwood S.J."/>
            <person name="Moroz L.L."/>
            <person name="Walt D.R."/>
            <person name="Bodnar A.G."/>
        </authorList>
    </citation>
    <scope>NUCLEOTIDE SEQUENCE</scope>
    <source>
        <strain evidence="2">GMGI-L3</strain>
    </source>
</reference>
<evidence type="ECO:0000313" key="2">
    <source>
        <dbReference type="EMBL" id="KAG7171150.1"/>
    </source>
</evidence>
<dbReference type="InterPro" id="IPR007111">
    <property type="entry name" value="NACHT_NTPase"/>
</dbReference>
<name>A0A8J5K794_HOMAM</name>
<dbReference type="Pfam" id="PF05729">
    <property type="entry name" value="NACHT"/>
    <property type="match status" value="1"/>
</dbReference>
<dbReference type="Proteomes" id="UP000747542">
    <property type="component" value="Unassembled WGS sequence"/>
</dbReference>
<sequence length="990" mass="114138">MAAVTADDSLRFVISQALKTTVRKVLFLVYKKKFPLTNPGKKPHEAVKKCALNNAIHAEQKKIIEANQEEKFDITTLCFLLKHTCGLSRNSKVWNNPQRIEGNIQKLKDLRNKDAHGTQEGCSDQDLEDAWKQMCTAVTNVLDHAGLKDHLREVEQELCEIQKPYLLSTSKLQQVREGLQNELEELYRSGSKTTLMPLVWGGKNLSFHQHVNKTYTKTRLTVLHDGIEEEVDGEDIYRKSGSLRAIILQGESGTGKTSLLRHYAANWRPKASSPIPALTSIDYLIFFDCTVVGNNAFALSDMFQEILPKSKANYNFNMMRNELTKAENTVMFMIDAFDERLQDFANAFKELKRTFPDAYFLVTSRPHCTQTIKNSYLDEAVVVTAHGFNKSCSEAYVKKLFKANTKGDTDFHEFWNSFSKYEELVTIPQLLCWSCWFWLDKKTYHLSTRGMIFDSITDFMLRKLCHIHGKRILATELPQEGQQWLYMVSQLAYSQAKHDETSFNESSPEIKKLYEEAKMLRFRPREALSSLMQCDSSQKAEGEYVTFQFLHDSHANFLVSHYMYETLQKDKKVTLKKLFNNIKEDRKKSVISFLVSLLYQGKSVLQLNIIQEELVQICKHYTRYFDINYYLELIEESHYNSTLIKCISQNIPEYPTESVTTLKKPSRYQRYGQLWLRPKEVRRSQALLHLLSHAKPVRLWLRLCEGPHADKHNSVRGHQAMEGNPVIAMELVSKAYVDDDLAELRLTDVTVSAALSWPTSLWWLSLERCDIKVDFSLPSGLLKLNVMDCTGLRNIRFPPSLKTLKLQSMDLEKLSFPNVENLVIDSCTITNLTSSPSNIKSLKLYNSVIGRRFSFPLFPQSLEHVTISGMSSYSEDGETRACVLYRENYMFILDQAIPVQHLQSLTFTEFVLSPEAFIDFFVEFQEKNSRCRLVVESVCELADECDEREIIMASILTSPLPLVTVKFRNETITNSHLTLPRRNKNILHIM</sequence>
<dbReference type="Pfam" id="PF18738">
    <property type="entry name" value="HEPN_DZIP3"/>
    <property type="match status" value="1"/>
</dbReference>
<dbReference type="AlphaFoldDB" id="A0A8J5K794"/>
<feature type="domain" description="NACHT" evidence="1">
    <location>
        <begin position="244"/>
        <end position="366"/>
    </location>
</feature>
<evidence type="ECO:0000313" key="3">
    <source>
        <dbReference type="Proteomes" id="UP000747542"/>
    </source>
</evidence>
<protein>
    <submittedName>
        <fullName evidence="2">NACHT, LRR and PYD domains-containing protein 10-like 6</fullName>
    </submittedName>
</protein>
<dbReference type="InterPro" id="IPR041249">
    <property type="entry name" value="HEPN_DZIP3"/>
</dbReference>
<dbReference type="InterPro" id="IPR025662">
    <property type="entry name" value="Sigma_54_int_dom_ATP-bd_1"/>
</dbReference>
<comment type="caution">
    <text evidence="2">The sequence shown here is derived from an EMBL/GenBank/DDBJ whole genome shotgun (WGS) entry which is preliminary data.</text>
</comment>
<dbReference type="PROSITE" id="PS50837">
    <property type="entry name" value="NACHT"/>
    <property type="match status" value="1"/>
</dbReference>
<dbReference type="OrthoDB" id="120976at2759"/>
<dbReference type="PANTHER" id="PTHR46844">
    <property type="entry name" value="SLR5058 PROTEIN"/>
    <property type="match status" value="1"/>
</dbReference>
<proteinExistence type="predicted"/>
<dbReference type="PROSITE" id="PS00675">
    <property type="entry name" value="SIGMA54_INTERACT_1"/>
    <property type="match status" value="1"/>
</dbReference>
<dbReference type="EMBL" id="JAHLQT010012889">
    <property type="protein sequence ID" value="KAG7171150.1"/>
    <property type="molecule type" value="Genomic_DNA"/>
</dbReference>
<keyword evidence="3" id="KW-1185">Reference proteome</keyword>
<dbReference type="PANTHER" id="PTHR46844:SF1">
    <property type="entry name" value="SLR5058 PROTEIN"/>
    <property type="match status" value="1"/>
</dbReference>
<accession>A0A8J5K794</accession>
<gene>
    <name evidence="2" type="primary">Nlrp10-L6</name>
    <name evidence="2" type="ORF">Hamer_G019226</name>
</gene>
<organism evidence="2 3">
    <name type="scientific">Homarus americanus</name>
    <name type="common">American lobster</name>
    <dbReference type="NCBI Taxonomy" id="6706"/>
    <lineage>
        <taxon>Eukaryota</taxon>
        <taxon>Metazoa</taxon>
        <taxon>Ecdysozoa</taxon>
        <taxon>Arthropoda</taxon>
        <taxon>Crustacea</taxon>
        <taxon>Multicrustacea</taxon>
        <taxon>Malacostraca</taxon>
        <taxon>Eumalacostraca</taxon>
        <taxon>Eucarida</taxon>
        <taxon>Decapoda</taxon>
        <taxon>Pleocyemata</taxon>
        <taxon>Astacidea</taxon>
        <taxon>Nephropoidea</taxon>
        <taxon>Nephropidae</taxon>
        <taxon>Homarus</taxon>
    </lineage>
</organism>